<feature type="transmembrane region" description="Helical" evidence="2">
    <location>
        <begin position="289"/>
        <end position="309"/>
    </location>
</feature>
<dbReference type="InterPro" id="IPR001810">
    <property type="entry name" value="F-box_dom"/>
</dbReference>
<dbReference type="CDD" id="cd22164">
    <property type="entry name" value="F-box_AtSKIP19-like"/>
    <property type="match status" value="1"/>
</dbReference>
<evidence type="ECO:0000256" key="1">
    <source>
        <dbReference type="SAM" id="MobiDB-lite"/>
    </source>
</evidence>
<dbReference type="PANTHER" id="PTHR38926:SF2">
    <property type="entry name" value="F-BOX_LRR-REPEAT PROTEIN 21-RELATED"/>
    <property type="match status" value="1"/>
</dbReference>
<dbReference type="InterPro" id="IPR006553">
    <property type="entry name" value="Leu-rich_rpt_Cys-con_subtyp"/>
</dbReference>
<dbReference type="SUPFAM" id="SSF52047">
    <property type="entry name" value="RNI-like"/>
    <property type="match status" value="1"/>
</dbReference>
<dbReference type="OrthoDB" id="2095648at2759"/>
<dbReference type="PANTHER" id="PTHR38926">
    <property type="entry name" value="F-BOX DOMAIN CONTAINING PROTEIN, EXPRESSED"/>
    <property type="match status" value="1"/>
</dbReference>
<proteinExistence type="predicted"/>
<organism evidence="4 5">
    <name type="scientific">Medicago truncatula</name>
    <name type="common">Barrel medic</name>
    <name type="synonym">Medicago tribuloides</name>
    <dbReference type="NCBI Taxonomy" id="3880"/>
    <lineage>
        <taxon>Eukaryota</taxon>
        <taxon>Viridiplantae</taxon>
        <taxon>Streptophyta</taxon>
        <taxon>Embryophyta</taxon>
        <taxon>Tracheophyta</taxon>
        <taxon>Spermatophyta</taxon>
        <taxon>Magnoliopsida</taxon>
        <taxon>eudicotyledons</taxon>
        <taxon>Gunneridae</taxon>
        <taxon>Pentapetalae</taxon>
        <taxon>rosids</taxon>
        <taxon>fabids</taxon>
        <taxon>Fabales</taxon>
        <taxon>Fabaceae</taxon>
        <taxon>Papilionoideae</taxon>
        <taxon>50 kb inversion clade</taxon>
        <taxon>NPAAA clade</taxon>
        <taxon>Hologalegina</taxon>
        <taxon>IRL clade</taxon>
        <taxon>Trifolieae</taxon>
        <taxon>Medicago</taxon>
    </lineage>
</organism>
<keyword evidence="2" id="KW-1133">Transmembrane helix</keyword>
<dbReference type="Pfam" id="PF00646">
    <property type="entry name" value="F-box"/>
    <property type="match status" value="1"/>
</dbReference>
<feature type="domain" description="F-box" evidence="3">
    <location>
        <begin position="41"/>
        <end position="87"/>
    </location>
</feature>
<dbReference type="SMART" id="SM00367">
    <property type="entry name" value="LRR_CC"/>
    <property type="match status" value="4"/>
</dbReference>
<dbReference type="Gene3D" id="3.80.10.10">
    <property type="entry name" value="Ribonuclease Inhibitor"/>
    <property type="match status" value="1"/>
</dbReference>
<feature type="region of interest" description="Disordered" evidence="1">
    <location>
        <begin position="17"/>
        <end position="44"/>
    </location>
</feature>
<dbReference type="InterPro" id="IPR032675">
    <property type="entry name" value="LRR_dom_sf"/>
</dbReference>
<keyword evidence="2" id="KW-0472">Membrane</keyword>
<dbReference type="Proteomes" id="UP000265566">
    <property type="component" value="Chromosome 3"/>
</dbReference>
<evidence type="ECO:0000313" key="5">
    <source>
        <dbReference type="Proteomes" id="UP000265566"/>
    </source>
</evidence>
<comment type="caution">
    <text evidence="4">The sequence shown here is derived from an EMBL/GenBank/DDBJ whole genome shotgun (WGS) entry which is preliminary data.</text>
</comment>
<evidence type="ECO:0000256" key="2">
    <source>
        <dbReference type="SAM" id="Phobius"/>
    </source>
</evidence>
<name>A0A396IX45_MEDTR</name>
<dbReference type="Gramene" id="rna17367">
    <property type="protein sequence ID" value="RHN68944.1"/>
    <property type="gene ID" value="gene17367"/>
</dbReference>
<dbReference type="AlphaFoldDB" id="A0A396IX45"/>
<evidence type="ECO:0000259" key="3">
    <source>
        <dbReference type="PROSITE" id="PS50181"/>
    </source>
</evidence>
<dbReference type="EMBL" id="PSQE01000003">
    <property type="protein sequence ID" value="RHN68944.1"/>
    <property type="molecule type" value="Genomic_DNA"/>
</dbReference>
<dbReference type="Gene3D" id="1.20.1280.50">
    <property type="match status" value="1"/>
</dbReference>
<dbReference type="PROSITE" id="PS50181">
    <property type="entry name" value="FBOX"/>
    <property type="match status" value="1"/>
</dbReference>
<gene>
    <name evidence="4" type="ORF">MtrunA17_Chr3g0119451</name>
</gene>
<reference evidence="5" key="1">
    <citation type="journal article" date="2018" name="Nat. Plants">
        <title>Whole-genome landscape of Medicago truncatula symbiotic genes.</title>
        <authorList>
            <person name="Pecrix Y."/>
            <person name="Staton S.E."/>
            <person name="Sallet E."/>
            <person name="Lelandais-Briere C."/>
            <person name="Moreau S."/>
            <person name="Carrere S."/>
            <person name="Blein T."/>
            <person name="Jardinaud M.F."/>
            <person name="Latrasse D."/>
            <person name="Zouine M."/>
            <person name="Zahm M."/>
            <person name="Kreplak J."/>
            <person name="Mayjonade B."/>
            <person name="Satge C."/>
            <person name="Perez M."/>
            <person name="Cauet S."/>
            <person name="Marande W."/>
            <person name="Chantry-Darmon C."/>
            <person name="Lopez-Roques C."/>
            <person name="Bouchez O."/>
            <person name="Berard A."/>
            <person name="Debelle F."/>
            <person name="Munos S."/>
            <person name="Bendahmane A."/>
            <person name="Berges H."/>
            <person name="Niebel A."/>
            <person name="Buitink J."/>
            <person name="Frugier F."/>
            <person name="Benhamed M."/>
            <person name="Crespi M."/>
            <person name="Gouzy J."/>
            <person name="Gamas P."/>
        </authorList>
    </citation>
    <scope>NUCLEOTIDE SEQUENCE [LARGE SCALE GENOMIC DNA]</scope>
    <source>
        <strain evidence="5">cv. Jemalong A17</strain>
    </source>
</reference>
<protein>
    <submittedName>
        <fullName evidence="4">Putative F-box domain, leucine-rich repeat domain, L domain-containing protein</fullName>
    </submittedName>
</protein>
<sequence length="312" mass="35991">MEIKLSNRFGCLASSSIPSMEEESESTTGPPAMEEESESTRPNWLDLPSDLTENILQRLGIEIVTSACCVCTQWLKICKDPLMWRTIRMCYICDLSYLRFRRIFYKVVNRSCGHLKDINIEYYCTDDILKCIADNGRHLCRMGLVDCSRITDEGFSEAVRKLPRLEKVVISHHYLTDVSLEALGRSCPLLKSLKFVNSRFTSCDSDKTALVIAETMPGLRHLDMKGHKLTELGVLAIIDKCPLLESLDIRDCHYLNEGLEKSCIDQINDLHMPVRYNHENNYYNDRASFWGNIISVLMMMMMMIFIIVWKFK</sequence>
<evidence type="ECO:0000313" key="4">
    <source>
        <dbReference type="EMBL" id="RHN68944.1"/>
    </source>
</evidence>
<accession>A0A396IX45</accession>
<keyword evidence="2" id="KW-0812">Transmembrane</keyword>